<keyword evidence="9" id="KW-0342">GTP-binding</keyword>
<comment type="similarity">
    <text evidence="2">Belongs to the GTP-binding SRP family.</text>
</comment>
<dbReference type="EMBL" id="PIPS01000001">
    <property type="protein sequence ID" value="RUO45037.1"/>
    <property type="molecule type" value="Genomic_DNA"/>
</dbReference>
<comment type="subcellular location">
    <subcellularLocation>
        <location evidence="1">Cell membrane</location>
        <topology evidence="1">Peripheral membrane protein</topology>
        <orientation evidence="1">Cytoplasmic side</orientation>
    </subcellularLocation>
</comment>
<dbReference type="InterPro" id="IPR027417">
    <property type="entry name" value="P-loop_NTPase"/>
</dbReference>
<evidence type="ECO:0000313" key="18">
    <source>
        <dbReference type="Proteomes" id="UP000286680"/>
    </source>
</evidence>
<keyword evidence="11" id="KW-1006">Bacterial flagellum protein export</keyword>
<keyword evidence="18" id="KW-1185">Reference proteome</keyword>
<keyword evidence="8" id="KW-0653">Protein transport</keyword>
<evidence type="ECO:0000256" key="12">
    <source>
        <dbReference type="ARBA" id="ARBA00025337"/>
    </source>
</evidence>
<keyword evidence="6" id="KW-0547">Nucleotide-binding</keyword>
<dbReference type="Pfam" id="PF00448">
    <property type="entry name" value="SRP54"/>
    <property type="match status" value="1"/>
</dbReference>
<dbReference type="InterPro" id="IPR000897">
    <property type="entry name" value="SRP54_GTPase_dom"/>
</dbReference>
<evidence type="ECO:0000256" key="3">
    <source>
        <dbReference type="ARBA" id="ARBA00014919"/>
    </source>
</evidence>
<evidence type="ECO:0000256" key="7">
    <source>
        <dbReference type="ARBA" id="ARBA00022795"/>
    </source>
</evidence>
<evidence type="ECO:0000256" key="10">
    <source>
        <dbReference type="ARBA" id="ARBA00023136"/>
    </source>
</evidence>
<keyword evidence="4" id="KW-0813">Transport</keyword>
<evidence type="ECO:0000313" key="17">
    <source>
        <dbReference type="EMBL" id="RUO45037.1"/>
    </source>
</evidence>
<dbReference type="GO" id="GO:0005047">
    <property type="term" value="F:signal recognition particle binding"/>
    <property type="evidence" value="ECO:0007669"/>
    <property type="project" value="TreeGrafter"/>
</dbReference>
<feature type="domain" description="SRP54-type proteins GTP-binding" evidence="16">
    <location>
        <begin position="277"/>
        <end position="470"/>
    </location>
</feature>
<evidence type="ECO:0000256" key="5">
    <source>
        <dbReference type="ARBA" id="ARBA00022475"/>
    </source>
</evidence>
<evidence type="ECO:0000256" key="1">
    <source>
        <dbReference type="ARBA" id="ARBA00004413"/>
    </source>
</evidence>
<evidence type="ECO:0000256" key="13">
    <source>
        <dbReference type="NCBIfam" id="TIGR03499"/>
    </source>
</evidence>
<dbReference type="InterPro" id="IPR003593">
    <property type="entry name" value="AAA+_ATPase"/>
</dbReference>
<keyword evidence="17" id="KW-0966">Cell projection</keyword>
<evidence type="ECO:0000256" key="2">
    <source>
        <dbReference type="ARBA" id="ARBA00008531"/>
    </source>
</evidence>
<evidence type="ECO:0000259" key="16">
    <source>
        <dbReference type="SMART" id="SM00962"/>
    </source>
</evidence>
<dbReference type="SMART" id="SM00382">
    <property type="entry name" value="AAA"/>
    <property type="match status" value="1"/>
</dbReference>
<feature type="compositionally biased region" description="Polar residues" evidence="14">
    <location>
        <begin position="82"/>
        <end position="95"/>
    </location>
</feature>
<evidence type="ECO:0000256" key="6">
    <source>
        <dbReference type="ARBA" id="ARBA00022741"/>
    </source>
</evidence>
<keyword evidence="17" id="KW-0969">Cilium</keyword>
<feature type="compositionally biased region" description="Low complexity" evidence="14">
    <location>
        <begin position="147"/>
        <end position="160"/>
    </location>
</feature>
<dbReference type="GO" id="GO:0006614">
    <property type="term" value="P:SRP-dependent cotranslational protein targeting to membrane"/>
    <property type="evidence" value="ECO:0007669"/>
    <property type="project" value="UniProtKB-UniRule"/>
</dbReference>
<dbReference type="RefSeq" id="WP_126819412.1">
    <property type="nucleotide sequence ID" value="NZ_PIPS01000001.1"/>
</dbReference>
<dbReference type="AlphaFoldDB" id="A0AA94EFT3"/>
<keyword evidence="10" id="KW-0472">Membrane</keyword>
<keyword evidence="5" id="KW-1003">Cell membrane</keyword>
<dbReference type="FunFam" id="3.40.50.300:FF:000695">
    <property type="entry name" value="Flagellar biosynthesis regulator FlhF"/>
    <property type="match status" value="1"/>
</dbReference>
<gene>
    <name evidence="17" type="primary">flhF</name>
    <name evidence="17" type="ORF">CWE23_03165</name>
</gene>
<dbReference type="SUPFAM" id="SSF52540">
    <property type="entry name" value="P-loop containing nucleoside triphosphate hydrolases"/>
    <property type="match status" value="1"/>
</dbReference>
<dbReference type="GO" id="GO:0005886">
    <property type="term" value="C:plasma membrane"/>
    <property type="evidence" value="ECO:0007669"/>
    <property type="project" value="UniProtKB-SubCell"/>
</dbReference>
<protein>
    <recommendedName>
        <fullName evidence="3 13">Flagellar biosynthesis protein FlhF</fullName>
    </recommendedName>
</protein>
<evidence type="ECO:0000256" key="9">
    <source>
        <dbReference type="ARBA" id="ARBA00023134"/>
    </source>
</evidence>
<organism evidence="17 18">
    <name type="scientific">Idiomarina aquatica</name>
    <dbReference type="NCBI Taxonomy" id="1327752"/>
    <lineage>
        <taxon>Bacteria</taxon>
        <taxon>Pseudomonadati</taxon>
        <taxon>Pseudomonadota</taxon>
        <taxon>Gammaproteobacteria</taxon>
        <taxon>Alteromonadales</taxon>
        <taxon>Idiomarinaceae</taxon>
        <taxon>Idiomarina</taxon>
    </lineage>
</organism>
<comment type="caution">
    <text evidence="17">The sequence shown here is derived from an EMBL/GenBank/DDBJ whole genome shotgun (WGS) entry which is preliminary data.</text>
</comment>
<reference evidence="18" key="1">
    <citation type="journal article" date="2018" name="Front. Microbiol.">
        <title>Genome-Based Analysis Reveals the Taxonomy and Diversity of the Family Idiomarinaceae.</title>
        <authorList>
            <person name="Liu Y."/>
            <person name="Lai Q."/>
            <person name="Shao Z."/>
        </authorList>
    </citation>
    <scope>NUCLEOTIDE SEQUENCE [LARGE SCALE GENOMIC DNA]</scope>
    <source>
        <strain evidence="18">SN-14</strain>
    </source>
</reference>
<comment type="function">
    <text evidence="12">Necessary for flagellar biosynthesis. May be involved in translocation of the flagellum.</text>
</comment>
<dbReference type="Gene3D" id="3.40.50.300">
    <property type="entry name" value="P-loop containing nucleotide triphosphate hydrolases"/>
    <property type="match status" value="1"/>
</dbReference>
<dbReference type="GO" id="GO:0015031">
    <property type="term" value="P:protein transport"/>
    <property type="evidence" value="ECO:0007669"/>
    <property type="project" value="UniProtKB-KW"/>
</dbReference>
<evidence type="ECO:0000256" key="8">
    <source>
        <dbReference type="ARBA" id="ARBA00022927"/>
    </source>
</evidence>
<name>A0AA94EFT3_9GAMM</name>
<dbReference type="NCBIfam" id="TIGR03499">
    <property type="entry name" value="FlhF"/>
    <property type="match status" value="1"/>
</dbReference>
<proteinExistence type="inferred from homology"/>
<dbReference type="GO" id="GO:0044781">
    <property type="term" value="P:bacterial-type flagellum organization"/>
    <property type="evidence" value="ECO:0007669"/>
    <property type="project" value="UniProtKB-UniRule"/>
</dbReference>
<evidence type="ECO:0000259" key="15">
    <source>
        <dbReference type="SMART" id="SM00382"/>
    </source>
</evidence>
<feature type="compositionally biased region" description="Low complexity" evidence="14">
    <location>
        <begin position="127"/>
        <end position="136"/>
    </location>
</feature>
<keyword evidence="17" id="KW-0282">Flagellum</keyword>
<dbReference type="SMART" id="SM00962">
    <property type="entry name" value="SRP54"/>
    <property type="match status" value="1"/>
</dbReference>
<feature type="region of interest" description="Disordered" evidence="14">
    <location>
        <begin position="45"/>
        <end position="102"/>
    </location>
</feature>
<dbReference type="Proteomes" id="UP000286680">
    <property type="component" value="Unassembled WGS sequence"/>
</dbReference>
<dbReference type="CDD" id="cd17873">
    <property type="entry name" value="FlhF"/>
    <property type="match status" value="1"/>
</dbReference>
<dbReference type="InterPro" id="IPR047040">
    <property type="entry name" value="FlhF__GTPase_dom"/>
</dbReference>
<evidence type="ECO:0000256" key="11">
    <source>
        <dbReference type="ARBA" id="ARBA00023225"/>
    </source>
</evidence>
<evidence type="ECO:0000256" key="14">
    <source>
        <dbReference type="SAM" id="MobiDB-lite"/>
    </source>
</evidence>
<dbReference type="Gene3D" id="1.20.120.1380">
    <property type="entry name" value="Flagellar FlhF biosynthesis protein, N domain"/>
    <property type="match status" value="1"/>
</dbReference>
<dbReference type="PANTHER" id="PTHR43134">
    <property type="entry name" value="SIGNAL RECOGNITION PARTICLE RECEPTOR SUBUNIT ALPHA"/>
    <property type="match status" value="1"/>
</dbReference>
<dbReference type="PANTHER" id="PTHR43134:SF3">
    <property type="entry name" value="FLAGELLAR BIOSYNTHESIS PROTEIN FLHF"/>
    <property type="match status" value="1"/>
</dbReference>
<feature type="domain" description="AAA+ ATPase" evidence="15">
    <location>
        <begin position="276"/>
        <end position="457"/>
    </location>
</feature>
<evidence type="ECO:0000256" key="4">
    <source>
        <dbReference type="ARBA" id="ARBA00022448"/>
    </source>
</evidence>
<dbReference type="InterPro" id="IPR020006">
    <property type="entry name" value="FlhF"/>
</dbReference>
<dbReference type="GO" id="GO:0005525">
    <property type="term" value="F:GTP binding"/>
    <property type="evidence" value="ECO:0007669"/>
    <property type="project" value="UniProtKB-UniRule"/>
</dbReference>
<keyword evidence="7" id="KW-1005">Bacterial flagellum biogenesis</keyword>
<dbReference type="GO" id="GO:0003924">
    <property type="term" value="F:GTPase activity"/>
    <property type="evidence" value="ECO:0007669"/>
    <property type="project" value="UniProtKB-UniRule"/>
</dbReference>
<accession>A0AA94EFT3</accession>
<sequence>MKIKRFFAEDMRRALLQVKETLGPDAVIMSNKKVNGGIEIVAAVDPDAQQPEAAPVGRASGATEEPASSLAELLQRQAASAEGTSHGQNPASAEGTSHPVGRAFGATASASAEGTSESVGRAFGATASASAEGTSAPNQQASDEGARAQQAATPRQASPQGAEQAPQGRQALGDDIPEHVSGGSAAEIAELKAQIRGIKDLLQHQLSGLMKQEIEREEPIRAMLTKRLMGMGLSERIADQIACFIPEGGEDDDSWEQCLQLLEGQLNTTADDILTRGGAVALVGPTGVGKTTTIAKLAARYAQRHGADKVALITTDTFRIGASEQLQTYGRILGCPVKIANNAKELADALLTLRDKSLILIDTAGMGQRDKRLNDQLATLLHNNRLRIRPYLVLSATSQTQVLNDAVKQFKTLPLSGCIFTKLDECLSLGESISVAIEHGMAVSYLTNGQQVPEDIKVADAHFLVNEAERLYDKSICSNMTEMPKSYWHTSIN</sequence>
<feature type="region of interest" description="Disordered" evidence="14">
    <location>
        <begin position="127"/>
        <end position="180"/>
    </location>
</feature>